<dbReference type="Proteomes" id="UP000260665">
    <property type="component" value="Unassembled WGS sequence"/>
</dbReference>
<name>A0A3E1R8C0_9BURK</name>
<evidence type="ECO:0000313" key="2">
    <source>
        <dbReference type="Proteomes" id="UP000260665"/>
    </source>
</evidence>
<keyword evidence="2" id="KW-1185">Reference proteome</keyword>
<dbReference type="Gene3D" id="3.40.190.10">
    <property type="entry name" value="Periplasmic binding protein-like II"/>
    <property type="match status" value="1"/>
</dbReference>
<evidence type="ECO:0000313" key="1">
    <source>
        <dbReference type="EMBL" id="RFO95567.1"/>
    </source>
</evidence>
<dbReference type="PANTHER" id="PTHR35841">
    <property type="entry name" value="PHOSPHONATES-BINDING PERIPLASMIC PROTEIN"/>
    <property type="match status" value="1"/>
</dbReference>
<dbReference type="EMBL" id="QFZK01000014">
    <property type="protein sequence ID" value="RFO95567.1"/>
    <property type="molecule type" value="Genomic_DNA"/>
</dbReference>
<dbReference type="SUPFAM" id="SSF53850">
    <property type="entry name" value="Periplasmic binding protein-like II"/>
    <property type="match status" value="1"/>
</dbReference>
<organism evidence="1 2">
    <name type="scientific">Rhodoferax lacus</name>
    <dbReference type="NCBI Taxonomy" id="2184758"/>
    <lineage>
        <taxon>Bacteria</taxon>
        <taxon>Pseudomonadati</taxon>
        <taxon>Pseudomonadota</taxon>
        <taxon>Betaproteobacteria</taxon>
        <taxon>Burkholderiales</taxon>
        <taxon>Comamonadaceae</taxon>
        <taxon>Rhodoferax</taxon>
    </lineage>
</organism>
<gene>
    <name evidence="1" type="ORF">DIC66_17335</name>
</gene>
<dbReference type="Pfam" id="PF12974">
    <property type="entry name" value="Phosphonate-bd"/>
    <property type="match status" value="1"/>
</dbReference>
<accession>A0A3E1R8C0</accession>
<reference evidence="1 2" key="1">
    <citation type="submission" date="2018-05" db="EMBL/GenBank/DDBJ databases">
        <title>Rhodoferax soyangensis sp.nov., isolated from an oligotrophic freshwater lake.</title>
        <authorList>
            <person name="Park M."/>
        </authorList>
    </citation>
    <scope>NUCLEOTIDE SEQUENCE [LARGE SCALE GENOMIC DNA]</scope>
    <source>
        <strain evidence="1 2">IMCC26218</strain>
    </source>
</reference>
<comment type="caution">
    <text evidence="1">The sequence shown here is derived from an EMBL/GenBank/DDBJ whole genome shotgun (WGS) entry which is preliminary data.</text>
</comment>
<dbReference type="AlphaFoldDB" id="A0A3E1R8C0"/>
<sequence>MSAMQAAMPMYFPPQAALQAFWAALATLLRADPRMVAADIPEVLTQAADCHVQWLEPDLLLSQACGYPLVTQLAGRVQLVGTFAYDAPGAEGTDCRSQLICRASDPRSSLEAFAGSTLAFNDTISQSGYNALRALVSRSATPRPFFAHTVMTGAHYRSIEAVRSGQADMAAVDAVSWALWQQDQQRDQTGRAAELRVFGQTDTYPGLPLITSLQTASEVLAALRQALQRIASDPAFAAVRAPLRITGFKATTPADYQRCLDMQALAFAAGLHTL</sequence>
<dbReference type="PANTHER" id="PTHR35841:SF1">
    <property type="entry name" value="PHOSPHONATES-BINDING PERIPLASMIC PROTEIN"/>
    <property type="match status" value="1"/>
</dbReference>
<proteinExistence type="predicted"/>
<protein>
    <submittedName>
        <fullName evidence="1">Phosphate ABC transporter substrate-binding protein</fullName>
    </submittedName>
</protein>